<comment type="caution">
    <text evidence="2">The sequence shown here is derived from an EMBL/GenBank/DDBJ whole genome shotgun (WGS) entry which is preliminary data.</text>
</comment>
<organism evidence="2 3">
    <name type="scientific">Bradyrhizobium macuxiense</name>
    <dbReference type="NCBI Taxonomy" id="1755647"/>
    <lineage>
        <taxon>Bacteria</taxon>
        <taxon>Pseudomonadati</taxon>
        <taxon>Pseudomonadota</taxon>
        <taxon>Alphaproteobacteria</taxon>
        <taxon>Hyphomicrobiales</taxon>
        <taxon>Nitrobacteraceae</taxon>
        <taxon>Bradyrhizobium</taxon>
    </lineage>
</organism>
<keyword evidence="1" id="KW-0812">Transmembrane</keyword>
<evidence type="ECO:0000256" key="1">
    <source>
        <dbReference type="SAM" id="Phobius"/>
    </source>
</evidence>
<dbReference type="Pfam" id="PF04964">
    <property type="entry name" value="Flp_Fap"/>
    <property type="match status" value="1"/>
</dbReference>
<dbReference type="Proteomes" id="UP000057737">
    <property type="component" value="Unassembled WGS sequence"/>
</dbReference>
<dbReference type="RefSeq" id="WP_066514701.1">
    <property type="nucleotide sequence ID" value="NZ_LNCU01000119.1"/>
</dbReference>
<dbReference type="InterPro" id="IPR007047">
    <property type="entry name" value="Flp_Fap"/>
</dbReference>
<evidence type="ECO:0000313" key="3">
    <source>
        <dbReference type="Proteomes" id="UP000057737"/>
    </source>
</evidence>
<name>A0A120FHI6_9BRAD</name>
<keyword evidence="1" id="KW-1133">Transmembrane helix</keyword>
<dbReference type="AlphaFoldDB" id="A0A120FHI6"/>
<gene>
    <name evidence="2" type="ORF">AS156_22120</name>
</gene>
<proteinExistence type="predicted"/>
<protein>
    <submittedName>
        <fullName evidence="2">Pilus assembly protein</fullName>
    </submittedName>
</protein>
<dbReference type="EMBL" id="LNCU01000119">
    <property type="protein sequence ID" value="KWV46012.1"/>
    <property type="molecule type" value="Genomic_DNA"/>
</dbReference>
<keyword evidence="3" id="KW-1185">Reference proteome</keyword>
<keyword evidence="1" id="KW-0472">Membrane</keyword>
<feature type="transmembrane region" description="Helical" evidence="1">
    <location>
        <begin position="20"/>
        <end position="40"/>
    </location>
</feature>
<sequence length="54" mass="5512">MRSLLARFLRNEAGATAIEYAMIAGGISIVIVAAVGGIGANLSSRFVAMSTALK</sequence>
<reference evidence="2 3" key="1">
    <citation type="submission" date="2015-11" db="EMBL/GenBank/DDBJ databases">
        <title>Draft Genome Sequence of the Strain BR 10303 (Bradyrhizobium sp.) isolated from nodules of Centrolobium paraense.</title>
        <authorList>
            <person name="Zelli J.E."/>
            <person name="Simoes-Araujo J.L."/>
            <person name="Barauna A.C."/>
            <person name="Silva K."/>
        </authorList>
    </citation>
    <scope>NUCLEOTIDE SEQUENCE [LARGE SCALE GENOMIC DNA]</scope>
    <source>
        <strain evidence="2 3">BR 10303</strain>
    </source>
</reference>
<accession>A0A120FHI6</accession>
<evidence type="ECO:0000313" key="2">
    <source>
        <dbReference type="EMBL" id="KWV46012.1"/>
    </source>
</evidence>